<dbReference type="RefSeq" id="WP_386255248.1">
    <property type="nucleotide sequence ID" value="NZ_JBHTRV010000079.1"/>
</dbReference>
<evidence type="ECO:0000313" key="2">
    <source>
        <dbReference type="Proteomes" id="UP001600424"/>
    </source>
</evidence>
<evidence type="ECO:0000313" key="1">
    <source>
        <dbReference type="EMBL" id="MFE5985978.1"/>
    </source>
</evidence>
<gene>
    <name evidence="1" type="ORF">ACFQ63_40730</name>
</gene>
<reference evidence="1 2" key="1">
    <citation type="submission" date="2024-09" db="EMBL/GenBank/DDBJ databases">
        <title>The Natural Products Discovery Center: Release of the First 8490 Sequenced Strains for Exploring Actinobacteria Biosynthetic Diversity.</title>
        <authorList>
            <person name="Kalkreuter E."/>
            <person name="Kautsar S.A."/>
            <person name="Yang D."/>
            <person name="Bader C.D."/>
            <person name="Teijaro C.N."/>
            <person name="Fluegel L."/>
            <person name="Davis C.M."/>
            <person name="Simpson J.R."/>
            <person name="Lauterbach L."/>
            <person name="Steele A.D."/>
            <person name="Gui C."/>
            <person name="Meng S."/>
            <person name="Li G."/>
            <person name="Viehrig K."/>
            <person name="Ye F."/>
            <person name="Su P."/>
            <person name="Kiefer A.F."/>
            <person name="Nichols A."/>
            <person name="Cepeda A.J."/>
            <person name="Yan W."/>
            <person name="Fan B."/>
            <person name="Jiang Y."/>
            <person name="Adhikari A."/>
            <person name="Zheng C.-J."/>
            <person name="Schuster L."/>
            <person name="Cowan T.M."/>
            <person name="Smanski M.J."/>
            <person name="Chevrette M.G."/>
            <person name="De Carvalho L.P.S."/>
            <person name="Shen B."/>
        </authorList>
    </citation>
    <scope>NUCLEOTIDE SEQUENCE [LARGE SCALE GENOMIC DNA]</scope>
    <source>
        <strain evidence="1 2">NPDC056472</strain>
    </source>
</reference>
<accession>A0ABW6J7S4</accession>
<keyword evidence="2" id="KW-1185">Reference proteome</keyword>
<dbReference type="EMBL" id="JBHTRV010000079">
    <property type="protein sequence ID" value="MFE5985978.1"/>
    <property type="molecule type" value="Genomic_DNA"/>
</dbReference>
<proteinExistence type="predicted"/>
<comment type="caution">
    <text evidence="1">The sequence shown here is derived from an EMBL/GenBank/DDBJ whole genome shotgun (WGS) entry which is preliminary data.</text>
</comment>
<evidence type="ECO:0008006" key="3">
    <source>
        <dbReference type="Google" id="ProtNLM"/>
    </source>
</evidence>
<organism evidence="1 2">
    <name type="scientific">Streptomyces wedmorensis</name>
    <dbReference type="NCBI Taxonomy" id="43759"/>
    <lineage>
        <taxon>Bacteria</taxon>
        <taxon>Bacillati</taxon>
        <taxon>Actinomycetota</taxon>
        <taxon>Actinomycetes</taxon>
        <taxon>Kitasatosporales</taxon>
        <taxon>Streptomycetaceae</taxon>
        <taxon>Streptomyces</taxon>
    </lineage>
</organism>
<sequence>MTVRVVYLCEGSSDEGIAFHIEQIAAECNVDIVLSIPDFRLLPGRVDRTVAGKLRAVQQLGGNYDLAIIHRDADRDGPDARRSEIADAVGEVCPEMGFVSLIPVTMTEAWLLLDENAIRQVAENPKGKMSLSLPKAAQVENIADPKERLKAVLALASDLSGRRLRDFQKRFSQNRRRLLEQLDCNGSITGVPSWRAFREELEEALMRFSN</sequence>
<dbReference type="Proteomes" id="UP001600424">
    <property type="component" value="Unassembled WGS sequence"/>
</dbReference>
<protein>
    <recommendedName>
        <fullName evidence="3">DUF4276 family protein</fullName>
    </recommendedName>
</protein>
<name>A0ABW6J7S4_STRWE</name>